<dbReference type="InterPro" id="IPR002347">
    <property type="entry name" value="SDR_fam"/>
</dbReference>
<proteinExistence type="inferred from homology"/>
<gene>
    <name evidence="5" type="ORF">NPX13_g5600</name>
</gene>
<dbReference type="PRINTS" id="PR00081">
    <property type="entry name" value="GDHRDH"/>
</dbReference>
<organism evidence="5 6">
    <name type="scientific">Xylaria arbuscula</name>
    <dbReference type="NCBI Taxonomy" id="114810"/>
    <lineage>
        <taxon>Eukaryota</taxon>
        <taxon>Fungi</taxon>
        <taxon>Dikarya</taxon>
        <taxon>Ascomycota</taxon>
        <taxon>Pezizomycotina</taxon>
        <taxon>Sordariomycetes</taxon>
        <taxon>Xylariomycetidae</taxon>
        <taxon>Xylariales</taxon>
        <taxon>Xylariaceae</taxon>
        <taxon>Xylaria</taxon>
    </lineage>
</organism>
<keyword evidence="6" id="KW-1185">Reference proteome</keyword>
<keyword evidence="4" id="KW-0472">Membrane</keyword>
<comment type="caution">
    <text evidence="5">The sequence shown here is derived from an EMBL/GenBank/DDBJ whole genome shotgun (WGS) entry which is preliminary data.</text>
</comment>
<dbReference type="VEuPathDB" id="FungiDB:F4678DRAFT_299904"/>
<dbReference type="GO" id="GO:0004806">
    <property type="term" value="F:triacylglycerol lipase activity"/>
    <property type="evidence" value="ECO:0007669"/>
    <property type="project" value="TreeGrafter"/>
</dbReference>
<name>A0A9W8TKV1_9PEZI</name>
<dbReference type="PANTHER" id="PTHR44169">
    <property type="entry name" value="NADPH-DEPENDENT 1-ACYLDIHYDROXYACETONE PHOSPHATE REDUCTASE"/>
    <property type="match status" value="1"/>
</dbReference>
<dbReference type="Pfam" id="PF00106">
    <property type="entry name" value="adh_short"/>
    <property type="match status" value="1"/>
</dbReference>
<evidence type="ECO:0000256" key="3">
    <source>
        <dbReference type="ARBA" id="ARBA00023002"/>
    </source>
</evidence>
<accession>A0A9W8TKV1</accession>
<evidence type="ECO:0000256" key="1">
    <source>
        <dbReference type="ARBA" id="ARBA00006484"/>
    </source>
</evidence>
<sequence length="707" mass="79408">MMSTNVDVPPVWFNLCERLETAEVNPQLASPLYSGLIPAEVRNLIFEFAITEFLSPNAKIVKPITWVQQSHEPAPIPEAPNPSAVGHVVERVRSRIQGVVRPRRGMLPLTLSHAPQPEDGFDWLRFDNTEPMKVATALLMTCRRVYLETSDLPLLQTEQRFYCRRGPPSHDTNSKGWRTDIEPFVTNWLSNPSPVPGLKQKDLVRSVRLFMQQFWLEDMLVDLVQTDNWFQNLERLRITIRRSDWWDWEHNETLRINPFRGNCCHAHTIGLMRRDMSNETDNVEFSPGAWGVAFSHMSRLKTLTIDFETSEDKRAEMESLVTWAVKWRFPLTEGRYLSTSGRPAQKMSWRGLPHHWSHRCVACGRLTQYRVPGQECSTCNETRQLISQGYGPQLLIWTHWLPTRIPYAMPRTVLITGCGPAGIGRALALEFHLRGHRVFASGLSEDQLAPLRDLQIETVILDVTSSSSISAAVAHISDATGGKLDVLINNAGVMHIMPFADTDVTAAQRVFDVNVIGTFAVTRAFLPLLLTAASVNETHGQPYRSLVANIGSVNEVFRPAFFGIYNASKAAVEALSGTIRTELAPLGIRVVTVKTGSVHSSLFDNSPPTKLPENSLYWPAREWIEGRKMLSTGGFVEADEYARKVVTELLRPSVKHVIWAGGLSTIAWLLSWIGWEGMLARSEDKNMCMIAKDGAGNSANWNPSSPI</sequence>
<dbReference type="GO" id="GO:0005811">
    <property type="term" value="C:lipid droplet"/>
    <property type="evidence" value="ECO:0007669"/>
    <property type="project" value="TreeGrafter"/>
</dbReference>
<evidence type="ECO:0000313" key="6">
    <source>
        <dbReference type="Proteomes" id="UP001148614"/>
    </source>
</evidence>
<dbReference type="GO" id="GO:0000140">
    <property type="term" value="F:acylglycerone-phosphate reductase (NADP+) activity"/>
    <property type="evidence" value="ECO:0007669"/>
    <property type="project" value="TreeGrafter"/>
</dbReference>
<evidence type="ECO:0000256" key="2">
    <source>
        <dbReference type="ARBA" id="ARBA00022857"/>
    </source>
</evidence>
<protein>
    <submittedName>
        <fullName evidence="5">Uncharacterized protein</fullName>
    </submittedName>
</protein>
<dbReference type="GO" id="GO:0019433">
    <property type="term" value="P:triglyceride catabolic process"/>
    <property type="evidence" value="ECO:0007669"/>
    <property type="project" value="TreeGrafter"/>
</dbReference>
<dbReference type="Gene3D" id="3.40.50.720">
    <property type="entry name" value="NAD(P)-binding Rossmann-like Domain"/>
    <property type="match status" value="1"/>
</dbReference>
<feature type="transmembrane region" description="Helical" evidence="4">
    <location>
        <begin position="657"/>
        <end position="675"/>
    </location>
</feature>
<keyword evidence="3" id="KW-0560">Oxidoreductase</keyword>
<dbReference type="PANTHER" id="PTHR44169:SF6">
    <property type="entry name" value="NADPH-DEPENDENT 1-ACYLDIHYDROXYACETONE PHOSPHATE REDUCTASE"/>
    <property type="match status" value="1"/>
</dbReference>
<dbReference type="PROSITE" id="PS00061">
    <property type="entry name" value="ADH_SHORT"/>
    <property type="match status" value="1"/>
</dbReference>
<dbReference type="PRINTS" id="PR00080">
    <property type="entry name" value="SDRFAMILY"/>
</dbReference>
<keyword evidence="4" id="KW-0812">Transmembrane</keyword>
<evidence type="ECO:0000313" key="5">
    <source>
        <dbReference type="EMBL" id="KAJ3570826.1"/>
    </source>
</evidence>
<dbReference type="GO" id="GO:0005783">
    <property type="term" value="C:endoplasmic reticulum"/>
    <property type="evidence" value="ECO:0007669"/>
    <property type="project" value="TreeGrafter"/>
</dbReference>
<comment type="similarity">
    <text evidence="1">Belongs to the short-chain dehydrogenases/reductases (SDR) family.</text>
</comment>
<dbReference type="AlphaFoldDB" id="A0A9W8TKV1"/>
<dbReference type="VEuPathDB" id="FungiDB:F4678DRAFT_450006"/>
<dbReference type="InterPro" id="IPR020904">
    <property type="entry name" value="Sc_DH/Rdtase_CS"/>
</dbReference>
<keyword evidence="4" id="KW-1133">Transmembrane helix</keyword>
<dbReference type="EMBL" id="JANPWZ010000897">
    <property type="protein sequence ID" value="KAJ3570826.1"/>
    <property type="molecule type" value="Genomic_DNA"/>
</dbReference>
<evidence type="ECO:0000256" key="4">
    <source>
        <dbReference type="SAM" id="Phobius"/>
    </source>
</evidence>
<reference evidence="5" key="1">
    <citation type="submission" date="2022-07" db="EMBL/GenBank/DDBJ databases">
        <title>Genome Sequence of Xylaria arbuscula.</title>
        <authorList>
            <person name="Buettner E."/>
        </authorList>
    </citation>
    <scope>NUCLEOTIDE SEQUENCE</scope>
    <source>
        <strain evidence="5">VT107</strain>
    </source>
</reference>
<dbReference type="SUPFAM" id="SSF51735">
    <property type="entry name" value="NAD(P)-binding Rossmann-fold domains"/>
    <property type="match status" value="1"/>
</dbReference>
<keyword evidence="2" id="KW-0521">NADP</keyword>
<dbReference type="Proteomes" id="UP001148614">
    <property type="component" value="Unassembled WGS sequence"/>
</dbReference>
<dbReference type="InterPro" id="IPR036291">
    <property type="entry name" value="NAD(P)-bd_dom_sf"/>
</dbReference>
<dbReference type="GO" id="GO:0006654">
    <property type="term" value="P:phosphatidic acid biosynthetic process"/>
    <property type="evidence" value="ECO:0007669"/>
    <property type="project" value="TreeGrafter"/>
</dbReference>